<dbReference type="Gene3D" id="1.20.120.450">
    <property type="entry name" value="dinb family like domain"/>
    <property type="match status" value="1"/>
</dbReference>
<dbReference type="SUPFAM" id="SSF109854">
    <property type="entry name" value="DinB/YfiT-like putative metalloenzymes"/>
    <property type="match status" value="1"/>
</dbReference>
<evidence type="ECO:0000313" key="2">
    <source>
        <dbReference type="EMBL" id="BCX48109.1"/>
    </source>
</evidence>
<feature type="domain" description="DinB-like" evidence="1">
    <location>
        <begin position="44"/>
        <end position="185"/>
    </location>
</feature>
<evidence type="ECO:0000313" key="3">
    <source>
        <dbReference type="Proteomes" id="UP001374893"/>
    </source>
</evidence>
<dbReference type="InterPro" id="IPR034660">
    <property type="entry name" value="DinB/YfiT-like"/>
</dbReference>
<name>A0ABN6H390_9BACT</name>
<dbReference type="RefSeq" id="WP_338690697.1">
    <property type="nucleotide sequence ID" value="NZ_AP024702.1"/>
</dbReference>
<organism evidence="2 3">
    <name type="scientific">Haloferula helveola</name>
    <dbReference type="NCBI Taxonomy" id="490095"/>
    <lineage>
        <taxon>Bacteria</taxon>
        <taxon>Pseudomonadati</taxon>
        <taxon>Verrucomicrobiota</taxon>
        <taxon>Verrucomicrobiia</taxon>
        <taxon>Verrucomicrobiales</taxon>
        <taxon>Verrucomicrobiaceae</taxon>
        <taxon>Haloferula</taxon>
    </lineage>
</organism>
<dbReference type="Proteomes" id="UP001374893">
    <property type="component" value="Chromosome"/>
</dbReference>
<protein>
    <recommendedName>
        <fullName evidence="1">DinB-like domain-containing protein</fullName>
    </recommendedName>
</protein>
<dbReference type="EMBL" id="AP024702">
    <property type="protein sequence ID" value="BCX48109.1"/>
    <property type="molecule type" value="Genomic_DNA"/>
</dbReference>
<sequence>MSVVTEPKLAAPGAGLPAMELMIARIMFGRKRKSGSRDGFDREFHKERELIRKRVASCDPSRRGERVLIKRLRGLEDSSRNWSVWMTLDHLRICNGVFAAVIGGLSRGQVPEKEASTADVKPSPEVGEEIEASYGASCDALLSAVGAVSDLATDERYAHPWFGPLDAAGWHALSALHMGIHRRQIEKIIEGLG</sequence>
<dbReference type="Pfam" id="PF12867">
    <property type="entry name" value="DinB_2"/>
    <property type="match status" value="1"/>
</dbReference>
<dbReference type="InterPro" id="IPR024775">
    <property type="entry name" value="DinB-like"/>
</dbReference>
<keyword evidence="3" id="KW-1185">Reference proteome</keyword>
<gene>
    <name evidence="2" type="ORF">HAHE_20170</name>
</gene>
<evidence type="ECO:0000259" key="1">
    <source>
        <dbReference type="Pfam" id="PF12867"/>
    </source>
</evidence>
<proteinExistence type="predicted"/>
<reference evidence="2 3" key="1">
    <citation type="submission" date="2021-06" db="EMBL/GenBank/DDBJ databases">
        <title>Complete genome of Haloferula helveola possessing various polysaccharide degrading enzymes.</title>
        <authorList>
            <person name="Takami H."/>
            <person name="Huang C."/>
            <person name="Hamasaki K."/>
        </authorList>
    </citation>
    <scope>NUCLEOTIDE SEQUENCE [LARGE SCALE GENOMIC DNA]</scope>
    <source>
        <strain evidence="2 3">CN-1</strain>
    </source>
</reference>
<accession>A0ABN6H390</accession>